<organism evidence="4 5">
    <name type="scientific">Sulfitobacter geojensis</name>
    <dbReference type="NCBI Taxonomy" id="1342299"/>
    <lineage>
        <taxon>Bacteria</taxon>
        <taxon>Pseudomonadati</taxon>
        <taxon>Pseudomonadota</taxon>
        <taxon>Alphaproteobacteria</taxon>
        <taxon>Rhodobacterales</taxon>
        <taxon>Roseobacteraceae</taxon>
        <taxon>Sulfitobacter</taxon>
    </lineage>
</organism>
<evidence type="ECO:0000313" key="5">
    <source>
        <dbReference type="Proteomes" id="UP000732193"/>
    </source>
</evidence>
<dbReference type="RefSeq" id="WP_203242630.1">
    <property type="nucleotide sequence ID" value="NZ_JAFBRH010000003.1"/>
</dbReference>
<feature type="domain" description="Response regulatory" evidence="3">
    <location>
        <begin position="22"/>
        <end position="140"/>
    </location>
</feature>
<dbReference type="GO" id="GO:0000160">
    <property type="term" value="P:phosphorelay signal transduction system"/>
    <property type="evidence" value="ECO:0007669"/>
    <property type="project" value="InterPro"/>
</dbReference>
<proteinExistence type="predicted"/>
<dbReference type="InterPro" id="IPR050595">
    <property type="entry name" value="Bact_response_regulator"/>
</dbReference>
<keyword evidence="1 2" id="KW-0597">Phosphoprotein</keyword>
<comment type="caution">
    <text evidence="4">The sequence shown here is derived from an EMBL/GenBank/DDBJ whole genome shotgun (WGS) entry which is preliminary data.</text>
</comment>
<dbReference type="InterPro" id="IPR011006">
    <property type="entry name" value="CheY-like_superfamily"/>
</dbReference>
<dbReference type="Proteomes" id="UP000732193">
    <property type="component" value="Unassembled WGS sequence"/>
</dbReference>
<reference evidence="4 5" key="1">
    <citation type="submission" date="2021-01" db="EMBL/GenBank/DDBJ databases">
        <title>Diatom-associated Roseobacters Show Island Model of Population Structure.</title>
        <authorList>
            <person name="Qu L."/>
            <person name="Feng X."/>
            <person name="Chen Y."/>
            <person name="Li L."/>
            <person name="Wang X."/>
            <person name="Hu Z."/>
            <person name="Wang H."/>
            <person name="Luo H."/>
        </authorList>
    </citation>
    <scope>NUCLEOTIDE SEQUENCE [LARGE SCALE GENOMIC DNA]</scope>
    <source>
        <strain evidence="4 5">TR60-84</strain>
    </source>
</reference>
<evidence type="ECO:0000259" key="3">
    <source>
        <dbReference type="PROSITE" id="PS50110"/>
    </source>
</evidence>
<evidence type="ECO:0000256" key="2">
    <source>
        <dbReference type="PROSITE-ProRule" id="PRU00169"/>
    </source>
</evidence>
<gene>
    <name evidence="4" type="ORF">JQV55_13370</name>
</gene>
<protein>
    <submittedName>
        <fullName evidence="4">Response regulator</fullName>
    </submittedName>
</protein>
<accession>A0AAE3B7G9</accession>
<dbReference type="Gene3D" id="3.40.50.2300">
    <property type="match status" value="1"/>
</dbReference>
<name>A0AAE3B7G9_9RHOB</name>
<dbReference type="SUPFAM" id="SSF52172">
    <property type="entry name" value="CheY-like"/>
    <property type="match status" value="1"/>
</dbReference>
<dbReference type="CDD" id="cd00156">
    <property type="entry name" value="REC"/>
    <property type="match status" value="1"/>
</dbReference>
<feature type="modified residue" description="4-aspartylphosphate" evidence="2">
    <location>
        <position position="73"/>
    </location>
</feature>
<dbReference type="PANTHER" id="PTHR44591">
    <property type="entry name" value="STRESS RESPONSE REGULATOR PROTEIN 1"/>
    <property type="match status" value="1"/>
</dbReference>
<dbReference type="SMART" id="SM00448">
    <property type="entry name" value="REC"/>
    <property type="match status" value="1"/>
</dbReference>
<keyword evidence="5" id="KW-1185">Reference proteome</keyword>
<dbReference type="InterPro" id="IPR001789">
    <property type="entry name" value="Sig_transdc_resp-reg_receiver"/>
</dbReference>
<dbReference type="EMBL" id="JAFBRM010000003">
    <property type="protein sequence ID" value="MBM1714555.1"/>
    <property type="molecule type" value="Genomic_DNA"/>
</dbReference>
<evidence type="ECO:0000313" key="4">
    <source>
        <dbReference type="EMBL" id="MBM1714555.1"/>
    </source>
</evidence>
<dbReference type="PANTHER" id="PTHR44591:SF23">
    <property type="entry name" value="CHEY SUBFAMILY"/>
    <property type="match status" value="1"/>
</dbReference>
<dbReference type="Pfam" id="PF00072">
    <property type="entry name" value="Response_reg"/>
    <property type="match status" value="1"/>
</dbReference>
<sequence>MLSAEENKSSFPGVPPIPHDIRALLLDDSNFDRARIRRLSQKTELSIHLDEVDSIEAMDVAVAKQNYDLILIDYRLPVGDGMEALHHVLSNDGNKAAGKIMITGDGARQTAMQAMRGGYHDFLTKEEMDAQGLRDAMLNAVGMARQQQQLMLQATQHREFLRQGLVAALQDSDVQGSVVSLVRRNMAGTGDRFNEMIGRFDAADVDALLAGLDDEDDFVFH</sequence>
<dbReference type="AlphaFoldDB" id="A0AAE3B7G9"/>
<dbReference type="PROSITE" id="PS50110">
    <property type="entry name" value="RESPONSE_REGULATORY"/>
    <property type="match status" value="1"/>
</dbReference>
<evidence type="ECO:0000256" key="1">
    <source>
        <dbReference type="ARBA" id="ARBA00022553"/>
    </source>
</evidence>